<organism evidence="2 3">
    <name type="scientific">Paenibacillus filicis</name>
    <dbReference type="NCBI Taxonomy" id="669464"/>
    <lineage>
        <taxon>Bacteria</taxon>
        <taxon>Bacillati</taxon>
        <taxon>Bacillota</taxon>
        <taxon>Bacilli</taxon>
        <taxon>Bacillales</taxon>
        <taxon>Paenibacillaceae</taxon>
        <taxon>Paenibacillus</taxon>
    </lineage>
</organism>
<evidence type="ECO:0000313" key="3">
    <source>
        <dbReference type="Proteomes" id="UP001469365"/>
    </source>
</evidence>
<dbReference type="SUPFAM" id="SSF56954">
    <property type="entry name" value="Outer membrane efflux proteins (OEP)"/>
    <property type="match status" value="1"/>
</dbReference>
<evidence type="ECO:0000256" key="1">
    <source>
        <dbReference type="SAM" id="SignalP"/>
    </source>
</evidence>
<name>A0ABU9DKD1_9BACL</name>
<dbReference type="RefSeq" id="WP_341416424.1">
    <property type="nucleotide sequence ID" value="NZ_JBBPCC010000009.1"/>
</dbReference>
<accession>A0ABU9DKD1</accession>
<dbReference type="EMBL" id="JBBPCC010000009">
    <property type="protein sequence ID" value="MEK8129325.1"/>
    <property type="molecule type" value="Genomic_DNA"/>
</dbReference>
<sequence>MNVSVKKMAGLCAAIALLVSSVQPLAYAANDAADAKQAIYVNDLTLDTVSSLDLPAVLDRALKDSTNLQLLLLKYAAQSTKQHDLEDQASNLYGASPGNAHLPDTPQELLAGMAAQGIVVDPAENLWIGPMTTVTNKAVNQVIQGMGAMSDGINKILASQREQMKSAAHQLYSDQRNTLLQRDEATEGIRLQTIAQYAQLLGQKKQLAFMNEYEATLKKEVTRANLLQEQGLASAEDVLTAGKALSKHQEDMTALVQNYRLALVQLSFDIGIKFNPELELKDIAELSEGPISPIVRADTKKLLEGSYGMKTSANNLDEAVWQQSNTVTGSTYGGSYLGANTAIAGSKNVQTQLELTKKIEATYTDAEKAYQSCLAEARLTTEVKSDRDKMKLRYDAGVISLHDLNKFDLKVHGQETTLEAAKLKYYTLREKARAMEKGFIS</sequence>
<gene>
    <name evidence="2" type="ORF">WMW72_15570</name>
</gene>
<keyword evidence="3" id="KW-1185">Reference proteome</keyword>
<feature type="chain" id="PRO_5046946084" evidence="1">
    <location>
        <begin position="29"/>
        <end position="441"/>
    </location>
</feature>
<feature type="signal peptide" evidence="1">
    <location>
        <begin position="1"/>
        <end position="28"/>
    </location>
</feature>
<dbReference type="Gene3D" id="1.20.1600.10">
    <property type="entry name" value="Outer membrane efflux proteins (OEP)"/>
    <property type="match status" value="1"/>
</dbReference>
<keyword evidence="1" id="KW-0732">Signal</keyword>
<comment type="caution">
    <text evidence="2">The sequence shown here is derived from an EMBL/GenBank/DDBJ whole genome shotgun (WGS) entry which is preliminary data.</text>
</comment>
<dbReference type="Proteomes" id="UP001469365">
    <property type="component" value="Unassembled WGS sequence"/>
</dbReference>
<proteinExistence type="predicted"/>
<evidence type="ECO:0000313" key="2">
    <source>
        <dbReference type="EMBL" id="MEK8129325.1"/>
    </source>
</evidence>
<reference evidence="2 3" key="1">
    <citation type="submission" date="2024-04" db="EMBL/GenBank/DDBJ databases">
        <title>draft genome sequnece of Paenibacillus filicis.</title>
        <authorList>
            <person name="Kim D.-U."/>
        </authorList>
    </citation>
    <scope>NUCLEOTIDE SEQUENCE [LARGE SCALE GENOMIC DNA]</scope>
    <source>
        <strain evidence="2 3">KACC14197</strain>
    </source>
</reference>
<protein>
    <submittedName>
        <fullName evidence="2">TolC family protein</fullName>
    </submittedName>
</protein>